<accession>A0A975NW98</accession>
<protein>
    <submittedName>
        <fullName evidence="1">Uncharacterized protein</fullName>
    </submittedName>
</protein>
<gene>
    <name evidence="1" type="ORF">KMZ93_19745</name>
</gene>
<evidence type="ECO:0000313" key="2">
    <source>
        <dbReference type="Proteomes" id="UP000676951"/>
    </source>
</evidence>
<name>A0A975NW98_9BRAD</name>
<dbReference type="AlphaFoldDB" id="A0A975NW98"/>
<keyword evidence="2" id="KW-1185">Reference proteome</keyword>
<dbReference type="RefSeq" id="WP_215602964.1">
    <property type="nucleotide sequence ID" value="NZ_CP076136.1"/>
</dbReference>
<evidence type="ECO:0000313" key="1">
    <source>
        <dbReference type="EMBL" id="QWG22195.1"/>
    </source>
</evidence>
<dbReference type="Proteomes" id="UP000676951">
    <property type="component" value="Chromosome"/>
</dbReference>
<proteinExistence type="predicted"/>
<organism evidence="1 2">
    <name type="scientific">Bradyrhizobium sediminis</name>
    <dbReference type="NCBI Taxonomy" id="2840469"/>
    <lineage>
        <taxon>Bacteria</taxon>
        <taxon>Pseudomonadati</taxon>
        <taxon>Pseudomonadota</taxon>
        <taxon>Alphaproteobacteria</taxon>
        <taxon>Hyphomicrobiales</taxon>
        <taxon>Nitrobacteraceae</taxon>
        <taxon>Bradyrhizobium</taxon>
    </lineage>
</organism>
<reference evidence="1 2" key="1">
    <citation type="submission" date="2021-06" db="EMBL/GenBank/DDBJ databases">
        <title>Bradyrhizobium sp. S2-11-4 Genome sequencing.</title>
        <authorList>
            <person name="Jin L."/>
        </authorList>
    </citation>
    <scope>NUCLEOTIDE SEQUENCE [LARGE SCALE GENOMIC DNA]</scope>
    <source>
        <strain evidence="1 2">S2-11-4</strain>
    </source>
</reference>
<sequence>MVGTYLKLTLTDVQKTSALPLKSGHSITAHYANDQNKPQILDVIASDDGGRSMYRPAKPLEELALDLALESLGEDRYNRTAADYERLSALVSNLQDVHFRVNTELAKIKKSGKPRWNGICYFKTGDLTPRYAPFPESISVETIRSALTYSGFRKPKWKKRAT</sequence>
<dbReference type="EMBL" id="CP076136">
    <property type="protein sequence ID" value="QWG22195.1"/>
    <property type="molecule type" value="Genomic_DNA"/>
</dbReference>